<organism evidence="1 2">
    <name type="scientific">Mucisphaera calidilacus</name>
    <dbReference type="NCBI Taxonomy" id="2527982"/>
    <lineage>
        <taxon>Bacteria</taxon>
        <taxon>Pseudomonadati</taxon>
        <taxon>Planctomycetota</taxon>
        <taxon>Phycisphaerae</taxon>
        <taxon>Phycisphaerales</taxon>
        <taxon>Phycisphaeraceae</taxon>
        <taxon>Mucisphaera</taxon>
    </lineage>
</organism>
<evidence type="ECO:0008006" key="3">
    <source>
        <dbReference type="Google" id="ProtNLM"/>
    </source>
</evidence>
<sequence length="148" mass="16884">MTTTTASERFAAAVKPLADSGRFAEVSATADALTCLADGPEDEAWYIAHTEKTGVMTLGWYTSDRWLSESIEADLMHTGDDLGELFDEELEERDVRHKFHFEHFRDDEKRYVFRVTCPEFASDDEFVRTILALEACFRELGDMTPDED</sequence>
<evidence type="ECO:0000313" key="2">
    <source>
        <dbReference type="Proteomes" id="UP000320386"/>
    </source>
</evidence>
<evidence type="ECO:0000313" key="1">
    <source>
        <dbReference type="EMBL" id="QDU72569.1"/>
    </source>
</evidence>
<accession>A0A518C030</accession>
<proteinExistence type="predicted"/>
<keyword evidence="2" id="KW-1185">Reference proteome</keyword>
<dbReference type="KEGG" id="mcad:Pan265_24390"/>
<dbReference type="Proteomes" id="UP000320386">
    <property type="component" value="Chromosome"/>
</dbReference>
<reference evidence="1 2" key="1">
    <citation type="submission" date="2019-02" db="EMBL/GenBank/DDBJ databases">
        <title>Deep-cultivation of Planctomycetes and their phenomic and genomic characterization uncovers novel biology.</title>
        <authorList>
            <person name="Wiegand S."/>
            <person name="Jogler M."/>
            <person name="Boedeker C."/>
            <person name="Pinto D."/>
            <person name="Vollmers J."/>
            <person name="Rivas-Marin E."/>
            <person name="Kohn T."/>
            <person name="Peeters S.H."/>
            <person name="Heuer A."/>
            <person name="Rast P."/>
            <person name="Oberbeckmann S."/>
            <person name="Bunk B."/>
            <person name="Jeske O."/>
            <person name="Meyerdierks A."/>
            <person name="Storesund J.E."/>
            <person name="Kallscheuer N."/>
            <person name="Luecker S."/>
            <person name="Lage O.M."/>
            <person name="Pohl T."/>
            <person name="Merkel B.J."/>
            <person name="Hornburger P."/>
            <person name="Mueller R.-W."/>
            <person name="Bruemmer F."/>
            <person name="Labrenz M."/>
            <person name="Spormann A.M."/>
            <person name="Op den Camp H."/>
            <person name="Overmann J."/>
            <person name="Amann R."/>
            <person name="Jetten M.S.M."/>
            <person name="Mascher T."/>
            <person name="Medema M.H."/>
            <person name="Devos D.P."/>
            <person name="Kaster A.-K."/>
            <person name="Ovreas L."/>
            <person name="Rohde M."/>
            <person name="Galperin M.Y."/>
            <person name="Jogler C."/>
        </authorList>
    </citation>
    <scope>NUCLEOTIDE SEQUENCE [LARGE SCALE GENOMIC DNA]</scope>
    <source>
        <strain evidence="1 2">Pan265</strain>
    </source>
</reference>
<dbReference type="RefSeq" id="WP_145446744.1">
    <property type="nucleotide sequence ID" value="NZ_CP036280.1"/>
</dbReference>
<name>A0A518C030_9BACT</name>
<dbReference type="OrthoDB" id="292103at2"/>
<gene>
    <name evidence="1" type="ORF">Pan265_24390</name>
</gene>
<dbReference type="EMBL" id="CP036280">
    <property type="protein sequence ID" value="QDU72569.1"/>
    <property type="molecule type" value="Genomic_DNA"/>
</dbReference>
<dbReference type="AlphaFoldDB" id="A0A518C030"/>
<protein>
    <recommendedName>
        <fullName evidence="3">Sensory transduction regulator</fullName>
    </recommendedName>
</protein>